<evidence type="ECO:0000256" key="7">
    <source>
        <dbReference type="ARBA" id="ARBA00022927"/>
    </source>
</evidence>
<evidence type="ECO:0000256" key="8">
    <source>
        <dbReference type="ARBA" id="ARBA00023034"/>
    </source>
</evidence>
<keyword evidence="13" id="KW-1185">Reference proteome</keyword>
<keyword evidence="10" id="KW-0968">Cytoplasmic vesicle</keyword>
<keyword evidence="6" id="KW-0931">ER-Golgi transport</keyword>
<accession>A0A4Z1GJH5</accession>
<dbReference type="Proteomes" id="UP000297814">
    <property type="component" value="Unassembled WGS sequence"/>
</dbReference>
<keyword evidence="5" id="KW-0963">Cytoplasm</keyword>
<dbReference type="FunFam" id="1.25.40.10:FF:000613">
    <property type="entry name" value="Coatomer subunit epsilon"/>
    <property type="match status" value="1"/>
</dbReference>
<comment type="similarity">
    <text evidence="3">Belongs to the COPE family.</text>
</comment>
<name>A0A4Z1GJH5_9HELO</name>
<evidence type="ECO:0000256" key="5">
    <source>
        <dbReference type="ARBA" id="ARBA00022490"/>
    </source>
</evidence>
<keyword evidence="8" id="KW-0333">Golgi apparatus</keyword>
<comment type="subcellular location">
    <subcellularLocation>
        <location evidence="2">Cytoplasmic vesicle</location>
        <location evidence="2">COPI-coated vesicle membrane</location>
        <topology evidence="2">Peripheral membrane protein</topology>
        <orientation evidence="2">Cytoplasmic side</orientation>
    </subcellularLocation>
    <subcellularLocation>
        <location evidence="1">Golgi apparatus membrane</location>
        <topology evidence="1">Peripheral membrane protein</topology>
        <orientation evidence="1">Cytoplasmic side</orientation>
    </subcellularLocation>
</comment>
<dbReference type="GO" id="GO:0005198">
    <property type="term" value="F:structural molecule activity"/>
    <property type="evidence" value="ECO:0007669"/>
    <property type="project" value="InterPro"/>
</dbReference>
<evidence type="ECO:0000256" key="11">
    <source>
        <dbReference type="SAM" id="MobiDB-lite"/>
    </source>
</evidence>
<comment type="caution">
    <text evidence="12">The sequence shown here is derived from an EMBL/GenBank/DDBJ whole genome shotgun (WGS) entry which is preliminary data.</text>
</comment>
<reference evidence="12 13" key="1">
    <citation type="submission" date="2017-12" db="EMBL/GenBank/DDBJ databases">
        <title>Comparative genomics of Botrytis spp.</title>
        <authorList>
            <person name="Valero-Jimenez C.A."/>
            <person name="Tapia P."/>
            <person name="Veloso J."/>
            <person name="Silva-Moreno E."/>
            <person name="Staats M."/>
            <person name="Valdes J.H."/>
            <person name="Van Kan J.A.L."/>
        </authorList>
    </citation>
    <scope>NUCLEOTIDE SEQUENCE [LARGE SCALE GENOMIC DNA]</scope>
    <source>
        <strain evidence="12 13">Bh0001</strain>
    </source>
</reference>
<dbReference type="PANTHER" id="PTHR10805">
    <property type="entry name" value="COATOMER SUBUNIT EPSILON"/>
    <property type="match status" value="1"/>
</dbReference>
<protein>
    <recommendedName>
        <fullName evidence="14">Coatomer subunit epsilon</fullName>
    </recommendedName>
</protein>
<dbReference type="SUPFAM" id="SSF48452">
    <property type="entry name" value="TPR-like"/>
    <property type="match status" value="1"/>
</dbReference>
<evidence type="ECO:0000256" key="6">
    <source>
        <dbReference type="ARBA" id="ARBA00022892"/>
    </source>
</evidence>
<evidence type="ECO:0000256" key="10">
    <source>
        <dbReference type="ARBA" id="ARBA00023329"/>
    </source>
</evidence>
<dbReference type="PANTHER" id="PTHR10805:SF0">
    <property type="entry name" value="COATOMER SUBUNIT EPSILON"/>
    <property type="match status" value="1"/>
</dbReference>
<dbReference type="AlphaFoldDB" id="A0A4Z1GJH5"/>
<evidence type="ECO:0000313" key="12">
    <source>
        <dbReference type="EMBL" id="TGO37114.1"/>
    </source>
</evidence>
<dbReference type="GO" id="GO:0006888">
    <property type="term" value="P:endoplasmic reticulum to Golgi vesicle-mediated transport"/>
    <property type="evidence" value="ECO:0007669"/>
    <property type="project" value="TreeGrafter"/>
</dbReference>
<dbReference type="EMBL" id="PQXK01000105">
    <property type="protein sequence ID" value="TGO37114.1"/>
    <property type="molecule type" value="Genomic_DNA"/>
</dbReference>
<dbReference type="GO" id="GO:0006891">
    <property type="term" value="P:intra-Golgi vesicle-mediated transport"/>
    <property type="evidence" value="ECO:0007669"/>
    <property type="project" value="TreeGrafter"/>
</dbReference>
<evidence type="ECO:0000256" key="4">
    <source>
        <dbReference type="ARBA" id="ARBA00022448"/>
    </source>
</evidence>
<keyword evidence="4" id="KW-0813">Transport</keyword>
<sequence>MSTKDNVYSFELCKRRGIKNGPHSIITDFGLLKAMAIKKNIAARSKETRQKTQGAPSKRLSEEDIQQHAIPHQIYTYEQLLQNYRNFFLTGPLMRCLDADKNIDERLGNELLMRLREEVLRRPPSKRPRSGIQMTFDNYRKELQIRAFWDNVRLQLQTNEEDDDINESKSNTLSEDSINKELVDHVKSKARRLRSLKLVTKIYGRRDDARFSTWQGATGSMDPFSAEGELLNLHNHFHQGQFQEAIDFDTSALSPENALSARVISLRARIALGQAEDVLADVQGEDAVELKAVGALAVFVSEDQDKGVQMISKLAEDSSDNATVQVLGGTVLQAAGKSEEALQLLGLHQGNLEAVALIVQIHLEQNRTDLAIKEVQQARRWAQDSLLVNLAESWVGLRVGGEKYQQAFYVFEELAQAPSTSSTQSLVAQAIAEIHLGRLEEAEAALDQAFSKDPENAEVLANKVVLNTISGKDSSDLLSSLGSTSPEHAFLKDLEEKSSLFDKAATKYSPKVAAA</sequence>
<dbReference type="GO" id="GO:0015031">
    <property type="term" value="P:protein transport"/>
    <property type="evidence" value="ECO:0007669"/>
    <property type="project" value="UniProtKB-KW"/>
</dbReference>
<dbReference type="GO" id="GO:0006890">
    <property type="term" value="P:retrograde vesicle-mediated transport, Golgi to endoplasmic reticulum"/>
    <property type="evidence" value="ECO:0007669"/>
    <property type="project" value="InterPro"/>
</dbReference>
<evidence type="ECO:0000256" key="9">
    <source>
        <dbReference type="ARBA" id="ARBA00023136"/>
    </source>
</evidence>
<evidence type="ECO:0000313" key="13">
    <source>
        <dbReference type="Proteomes" id="UP000297814"/>
    </source>
</evidence>
<organism evidence="12 13">
    <name type="scientific">Botrytis hyacinthi</name>
    <dbReference type="NCBI Taxonomy" id="278943"/>
    <lineage>
        <taxon>Eukaryota</taxon>
        <taxon>Fungi</taxon>
        <taxon>Dikarya</taxon>
        <taxon>Ascomycota</taxon>
        <taxon>Pezizomycotina</taxon>
        <taxon>Leotiomycetes</taxon>
        <taxon>Helotiales</taxon>
        <taxon>Sclerotiniaceae</taxon>
        <taxon>Botrytis</taxon>
    </lineage>
</organism>
<evidence type="ECO:0000256" key="1">
    <source>
        <dbReference type="ARBA" id="ARBA00004255"/>
    </source>
</evidence>
<dbReference type="GO" id="GO:0000139">
    <property type="term" value="C:Golgi membrane"/>
    <property type="evidence" value="ECO:0007669"/>
    <property type="project" value="UniProtKB-SubCell"/>
</dbReference>
<keyword evidence="7" id="KW-0653">Protein transport</keyword>
<dbReference type="InterPro" id="IPR011990">
    <property type="entry name" value="TPR-like_helical_dom_sf"/>
</dbReference>
<dbReference type="InterPro" id="IPR006822">
    <property type="entry name" value="Coatomer_esu"/>
</dbReference>
<evidence type="ECO:0000256" key="2">
    <source>
        <dbReference type="ARBA" id="ARBA00004347"/>
    </source>
</evidence>
<proteinExistence type="inferred from homology"/>
<feature type="region of interest" description="Disordered" evidence="11">
    <location>
        <begin position="43"/>
        <end position="63"/>
    </location>
</feature>
<dbReference type="Gene3D" id="1.25.40.10">
    <property type="entry name" value="Tetratricopeptide repeat domain"/>
    <property type="match status" value="1"/>
</dbReference>
<dbReference type="Pfam" id="PF04733">
    <property type="entry name" value="Coatomer_E"/>
    <property type="match status" value="1"/>
</dbReference>
<gene>
    <name evidence="12" type="ORF">BHYA_0105g00050</name>
</gene>
<keyword evidence="9" id="KW-0472">Membrane</keyword>
<dbReference type="GO" id="GO:0030126">
    <property type="term" value="C:COPI vesicle coat"/>
    <property type="evidence" value="ECO:0007669"/>
    <property type="project" value="TreeGrafter"/>
</dbReference>
<evidence type="ECO:0008006" key="14">
    <source>
        <dbReference type="Google" id="ProtNLM"/>
    </source>
</evidence>
<evidence type="ECO:0000256" key="3">
    <source>
        <dbReference type="ARBA" id="ARBA00008827"/>
    </source>
</evidence>